<dbReference type="GO" id="GO:0016787">
    <property type="term" value="F:hydrolase activity"/>
    <property type="evidence" value="ECO:0007669"/>
    <property type="project" value="UniProtKB-KW"/>
</dbReference>
<evidence type="ECO:0000256" key="1">
    <source>
        <dbReference type="ARBA" id="ARBA00022801"/>
    </source>
</evidence>
<dbReference type="Pfam" id="PF00561">
    <property type="entry name" value="Abhydrolase_1"/>
    <property type="match status" value="1"/>
</dbReference>
<keyword evidence="4" id="KW-1185">Reference proteome</keyword>
<dbReference type="SUPFAM" id="SSF53474">
    <property type="entry name" value="alpha/beta-Hydrolases"/>
    <property type="match status" value="1"/>
</dbReference>
<proteinExistence type="predicted"/>
<reference evidence="3 4" key="1">
    <citation type="submission" date="2019-10" db="EMBL/GenBank/DDBJ databases">
        <title>Rubrobacter sp nov SCSIO 52090 isolated from a deep-sea sediment in the South China Sea.</title>
        <authorList>
            <person name="Chen R.W."/>
        </authorList>
    </citation>
    <scope>NUCLEOTIDE SEQUENCE [LARGE SCALE GENOMIC DNA]</scope>
    <source>
        <strain evidence="3 4">SCSIO 52909</strain>
    </source>
</reference>
<evidence type="ECO:0000259" key="2">
    <source>
        <dbReference type="Pfam" id="PF00561"/>
    </source>
</evidence>
<evidence type="ECO:0000313" key="4">
    <source>
        <dbReference type="Proteomes" id="UP000501452"/>
    </source>
</evidence>
<keyword evidence="1 3" id="KW-0378">Hydrolase</keyword>
<accession>A0A6G8Q4E0</accession>
<feature type="domain" description="AB hydrolase-1" evidence="2">
    <location>
        <begin position="25"/>
        <end position="253"/>
    </location>
</feature>
<dbReference type="RefSeq" id="WP_166172550.1">
    <property type="nucleotide sequence ID" value="NZ_CP045119.1"/>
</dbReference>
<dbReference type="KEGG" id="rub:GBA63_00730"/>
<dbReference type="Proteomes" id="UP000501452">
    <property type="component" value="Chromosome"/>
</dbReference>
<name>A0A6G8Q4E0_9ACTN</name>
<protein>
    <submittedName>
        <fullName evidence="3">Alpha/beta fold hydrolase</fullName>
    </submittedName>
</protein>
<dbReference type="PANTHER" id="PTHR43798">
    <property type="entry name" value="MONOACYLGLYCEROL LIPASE"/>
    <property type="match status" value="1"/>
</dbReference>
<gene>
    <name evidence="3" type="ORF">GBA63_00730</name>
</gene>
<dbReference type="InterPro" id="IPR000073">
    <property type="entry name" value="AB_hydrolase_1"/>
</dbReference>
<dbReference type="Gene3D" id="3.40.50.1820">
    <property type="entry name" value="alpha/beta hydrolase"/>
    <property type="match status" value="1"/>
</dbReference>
<dbReference type="PRINTS" id="PR00412">
    <property type="entry name" value="EPOXHYDRLASE"/>
</dbReference>
<dbReference type="PANTHER" id="PTHR43798:SF31">
    <property type="entry name" value="AB HYDROLASE SUPERFAMILY PROTEIN YCLE"/>
    <property type="match status" value="1"/>
</dbReference>
<dbReference type="InterPro" id="IPR000639">
    <property type="entry name" value="Epox_hydrolase-like"/>
</dbReference>
<sequence length="268" mass="29086">MPRTTGTAETNGATLYYEISGSGEPLVLVHAGIADGRMWGPQMDAFSSHYRTIRHDMRGFGRSRMVEGPYSHHADLCALLDALNVGRASFVGCSQGGGAVIDFALENPERVEALVLVGPAVSGFEFDEGPPEEWDELVAADEAGDLQRVSELEVRMWVDGPRRGPDVVDPAVRDLVREMNEIALKNEALEIGEELPLKPPAATRLSQIQAPTLVLIGDEDRPRPLAAADLLTKNLPNARKAVLPGTAHLPNMETPDEFNTLVLDFLKS</sequence>
<dbReference type="PRINTS" id="PR00111">
    <property type="entry name" value="ABHYDROLASE"/>
</dbReference>
<dbReference type="EMBL" id="CP045119">
    <property type="protein sequence ID" value="QIN81308.1"/>
    <property type="molecule type" value="Genomic_DNA"/>
</dbReference>
<organism evidence="3 4">
    <name type="scientific">Rubrobacter tropicus</name>
    <dbReference type="NCBI Taxonomy" id="2653851"/>
    <lineage>
        <taxon>Bacteria</taxon>
        <taxon>Bacillati</taxon>
        <taxon>Actinomycetota</taxon>
        <taxon>Rubrobacteria</taxon>
        <taxon>Rubrobacterales</taxon>
        <taxon>Rubrobacteraceae</taxon>
        <taxon>Rubrobacter</taxon>
    </lineage>
</organism>
<dbReference type="InterPro" id="IPR029058">
    <property type="entry name" value="AB_hydrolase_fold"/>
</dbReference>
<dbReference type="AlphaFoldDB" id="A0A6G8Q4E0"/>
<dbReference type="GO" id="GO:0016020">
    <property type="term" value="C:membrane"/>
    <property type="evidence" value="ECO:0007669"/>
    <property type="project" value="TreeGrafter"/>
</dbReference>
<evidence type="ECO:0000313" key="3">
    <source>
        <dbReference type="EMBL" id="QIN81308.1"/>
    </source>
</evidence>
<dbReference type="InterPro" id="IPR050266">
    <property type="entry name" value="AB_hydrolase_sf"/>
</dbReference>